<gene>
    <name evidence="2" type="ORF">Xinn_03720</name>
    <name evidence="3" type="ORF">XIS1_1540004</name>
</gene>
<dbReference type="AlphaFoldDB" id="A0A1N6MUG1"/>
<dbReference type="Pfam" id="PF24732">
    <property type="entry name" value="ParE_like"/>
    <property type="match status" value="1"/>
</dbReference>
<keyword evidence="5" id="KW-1185">Reference proteome</keyword>
<reference evidence="3" key="1">
    <citation type="submission" date="2016-12" db="EMBL/GenBank/DDBJ databases">
        <authorList>
            <person name="Song W.-J."/>
            <person name="Kurnit D.M."/>
        </authorList>
    </citation>
    <scope>NUCLEOTIDE SEQUENCE [LARGE SCALE GENOMIC DNA]</scope>
    <source>
        <strain evidence="3">HGB1681</strain>
    </source>
</reference>
<evidence type="ECO:0000313" key="5">
    <source>
        <dbReference type="Proteomes" id="UP000224871"/>
    </source>
</evidence>
<evidence type="ECO:0000313" key="4">
    <source>
        <dbReference type="Proteomes" id="UP000196435"/>
    </source>
</evidence>
<organism evidence="3 4">
    <name type="scientific">Xenorhabdus innexi</name>
    <dbReference type="NCBI Taxonomy" id="290109"/>
    <lineage>
        <taxon>Bacteria</taxon>
        <taxon>Pseudomonadati</taxon>
        <taxon>Pseudomonadota</taxon>
        <taxon>Gammaproteobacteria</taxon>
        <taxon>Enterobacterales</taxon>
        <taxon>Morganellaceae</taxon>
        <taxon>Xenorhabdus</taxon>
    </lineage>
</organism>
<evidence type="ECO:0000313" key="3">
    <source>
        <dbReference type="EMBL" id="SIP72513.1"/>
    </source>
</evidence>
<dbReference type="InterPro" id="IPR056925">
    <property type="entry name" value="ParE-like"/>
</dbReference>
<dbReference type="Proteomes" id="UP000196435">
    <property type="component" value="Unassembled WGS sequence"/>
</dbReference>
<name>A0A1N6MUG1_9GAMM</name>
<proteinExistence type="predicted"/>
<sequence>MNDHDRLKYRNRIPEKIISKATKQLTRFKKGEHISTKMKCGGKRGGILKINVGSFWRLLSRDNGRNWELMTHERYNKEILKQ</sequence>
<dbReference type="OrthoDB" id="6574458at2"/>
<feature type="domain" description="ParE-like toxin" evidence="1">
    <location>
        <begin position="16"/>
        <end position="77"/>
    </location>
</feature>
<evidence type="ECO:0000259" key="1">
    <source>
        <dbReference type="Pfam" id="PF24732"/>
    </source>
</evidence>
<accession>A0A1N6MUG1</accession>
<reference evidence="4" key="2">
    <citation type="submission" date="2016-12" db="EMBL/GenBank/DDBJ databases">
        <authorList>
            <person name="Gaudriault S."/>
        </authorList>
    </citation>
    <scope>NUCLEOTIDE SEQUENCE [LARGE SCALE GENOMIC DNA]</scope>
    <source>
        <strain evidence="4">HGB1681 (deposited as PTA-6826 in the American Type Culture Collection)</strain>
    </source>
</reference>
<reference evidence="2 5" key="3">
    <citation type="journal article" date="2017" name="Nat. Microbiol.">
        <title>Natural product diversity associated with the nematode symbionts Photorhabdus and Xenorhabdus.</title>
        <authorList>
            <person name="Tobias N.J."/>
            <person name="Wolff H."/>
            <person name="Djahanschiri B."/>
            <person name="Grundmann F."/>
            <person name="Kronenwerth M."/>
            <person name="Shi Y.M."/>
            <person name="Simonyi S."/>
            <person name="Grun P."/>
            <person name="Shapiro-Ilan D."/>
            <person name="Pidot S.J."/>
            <person name="Stinear T.P."/>
            <person name="Ebersberger I."/>
            <person name="Bode H.B."/>
        </authorList>
    </citation>
    <scope>NUCLEOTIDE SEQUENCE [LARGE SCALE GENOMIC DNA]</scope>
    <source>
        <strain evidence="2 5">DSM 16336</strain>
    </source>
</reference>
<evidence type="ECO:0000313" key="2">
    <source>
        <dbReference type="EMBL" id="PHM29082.1"/>
    </source>
</evidence>
<protein>
    <recommendedName>
        <fullName evidence="1">ParE-like toxin domain-containing protein</fullName>
    </recommendedName>
</protein>
<dbReference type="Proteomes" id="UP000224871">
    <property type="component" value="Unassembled WGS sequence"/>
</dbReference>
<dbReference type="RefSeq" id="WP_086955754.1">
    <property type="nucleotide sequence ID" value="NZ_CAWNQC010000288.1"/>
</dbReference>
<dbReference type="EMBL" id="NIBU01000086">
    <property type="protein sequence ID" value="PHM29082.1"/>
    <property type="molecule type" value="Genomic_DNA"/>
</dbReference>
<dbReference type="EMBL" id="FTLG01000062">
    <property type="protein sequence ID" value="SIP72513.1"/>
    <property type="molecule type" value="Genomic_DNA"/>
</dbReference>